<evidence type="ECO:0000313" key="3">
    <source>
        <dbReference type="Proteomes" id="UP001164733"/>
    </source>
</evidence>
<gene>
    <name evidence="2" type="ORF">LL038_13290</name>
</gene>
<dbReference type="AlphaFoldDB" id="A0AA47EEK5"/>
<dbReference type="InterPro" id="IPR044717">
    <property type="entry name" value="NIC1"/>
</dbReference>
<proteinExistence type="predicted"/>
<sequence length="217" mass="24685">MINLLINKIFDMQNEIKGNVVNLSDLPKEKTALIVMDMVNGFVHAGIMSSPRVETIIDNVVAINERTYGYKKVFFLEQHDENSTEFKIYGRHCLKNSTEAELISSLNCGATLHSNTTIIHKNSTNGFHAPEFKTWLHENEAQIENYIVEGCSTDICVKHFTETLKTYFNEKNIDRRIIVPIDSVETFDTGTHDGDLMKVISLWEMKSNGIEVVDTIL</sequence>
<dbReference type="RefSeq" id="WP_216124224.1">
    <property type="nucleotide sequence ID" value="NZ_CP086239.1"/>
</dbReference>
<feature type="domain" description="Isochorismatase-like" evidence="1">
    <location>
        <begin position="31"/>
        <end position="196"/>
    </location>
</feature>
<dbReference type="GO" id="GO:0008936">
    <property type="term" value="F:nicotinamidase activity"/>
    <property type="evidence" value="ECO:0007669"/>
    <property type="project" value="InterPro"/>
</dbReference>
<protein>
    <submittedName>
        <fullName evidence="2">Cysteine hydrolase</fullName>
    </submittedName>
</protein>
<name>A0AA47EEK5_9CLOT</name>
<keyword evidence="2" id="KW-0378">Hydrolase</keyword>
<evidence type="ECO:0000313" key="2">
    <source>
        <dbReference type="EMBL" id="WAG58635.1"/>
    </source>
</evidence>
<reference evidence="2" key="1">
    <citation type="submission" date="2021-11" db="EMBL/GenBank/DDBJ databases">
        <title>Clostridia strains as spoilage organisms.</title>
        <authorList>
            <person name="Wambui J."/>
            <person name="Stevens M.J.A."/>
            <person name="Stephan R."/>
        </authorList>
    </citation>
    <scope>NUCLEOTIDE SEQUENCE</scope>
    <source>
        <strain evidence="2">CF009</strain>
    </source>
</reference>
<dbReference type="GO" id="GO:0019365">
    <property type="term" value="P:pyridine nucleotide salvage"/>
    <property type="evidence" value="ECO:0007669"/>
    <property type="project" value="InterPro"/>
</dbReference>
<dbReference type="Pfam" id="PF00857">
    <property type="entry name" value="Isochorismatase"/>
    <property type="match status" value="1"/>
</dbReference>
<dbReference type="PANTHER" id="PTHR47297:SF2">
    <property type="entry name" value="OS02G0606800 PROTEIN"/>
    <property type="match status" value="1"/>
</dbReference>
<dbReference type="PANTHER" id="PTHR47297">
    <property type="match status" value="1"/>
</dbReference>
<evidence type="ECO:0000259" key="1">
    <source>
        <dbReference type="Pfam" id="PF00857"/>
    </source>
</evidence>
<dbReference type="Proteomes" id="UP001164733">
    <property type="component" value="Chromosome"/>
</dbReference>
<accession>A0AA47EEK5</accession>
<organism evidence="2 3">
    <name type="scientific">Clostridium estertheticum</name>
    <dbReference type="NCBI Taxonomy" id="238834"/>
    <lineage>
        <taxon>Bacteria</taxon>
        <taxon>Bacillati</taxon>
        <taxon>Bacillota</taxon>
        <taxon>Clostridia</taxon>
        <taxon>Eubacteriales</taxon>
        <taxon>Clostridiaceae</taxon>
        <taxon>Clostridium</taxon>
    </lineage>
</organism>
<dbReference type="CDD" id="cd00431">
    <property type="entry name" value="cysteine_hydrolases"/>
    <property type="match status" value="1"/>
</dbReference>
<dbReference type="EMBL" id="CP086239">
    <property type="protein sequence ID" value="WAG58635.1"/>
    <property type="molecule type" value="Genomic_DNA"/>
</dbReference>
<dbReference type="InterPro" id="IPR000868">
    <property type="entry name" value="Isochorismatase-like_dom"/>
</dbReference>